<keyword evidence="2" id="KW-1185">Reference proteome</keyword>
<comment type="caution">
    <text evidence="1">The sequence shown here is derived from an EMBL/GenBank/DDBJ whole genome shotgun (WGS) entry which is preliminary data.</text>
</comment>
<name>A0A848FGY4_9BURK</name>
<reference evidence="1 2" key="1">
    <citation type="submission" date="2020-04" db="EMBL/GenBank/DDBJ databases">
        <title>Azohydromonas sp. isolated from soil.</title>
        <authorList>
            <person name="Dahal R.H."/>
        </authorList>
    </citation>
    <scope>NUCLEOTIDE SEQUENCE [LARGE SCALE GENOMIC DNA]</scope>
    <source>
        <strain evidence="1 2">G-1-1-14</strain>
    </source>
</reference>
<proteinExistence type="predicted"/>
<evidence type="ECO:0000313" key="2">
    <source>
        <dbReference type="Proteomes" id="UP000574067"/>
    </source>
</evidence>
<dbReference type="EMBL" id="JABBFW010000018">
    <property type="protein sequence ID" value="NML17450.1"/>
    <property type="molecule type" value="Genomic_DNA"/>
</dbReference>
<sequence length="54" mass="6382">MMLRFQGKHHVPGDRAEPARLRAPLAVAAVLRRQRWGKPYIRAFPRRTCWFHDG</sequence>
<organism evidence="1 2">
    <name type="scientific">Azohydromonas caseinilytica</name>
    <dbReference type="NCBI Taxonomy" id="2728836"/>
    <lineage>
        <taxon>Bacteria</taxon>
        <taxon>Pseudomonadati</taxon>
        <taxon>Pseudomonadota</taxon>
        <taxon>Betaproteobacteria</taxon>
        <taxon>Burkholderiales</taxon>
        <taxon>Sphaerotilaceae</taxon>
        <taxon>Azohydromonas</taxon>
    </lineage>
</organism>
<accession>A0A848FGY4</accession>
<dbReference type="AlphaFoldDB" id="A0A848FGY4"/>
<dbReference type="Proteomes" id="UP000574067">
    <property type="component" value="Unassembled WGS sequence"/>
</dbReference>
<evidence type="ECO:0000313" key="1">
    <source>
        <dbReference type="EMBL" id="NML17450.1"/>
    </source>
</evidence>
<protein>
    <submittedName>
        <fullName evidence="1">Uncharacterized protein</fullName>
    </submittedName>
</protein>
<gene>
    <name evidence="1" type="ORF">HHL10_20990</name>
</gene>